<dbReference type="SUPFAM" id="SSF53448">
    <property type="entry name" value="Nucleotide-diphospho-sugar transferases"/>
    <property type="match status" value="1"/>
</dbReference>
<dbReference type="InParanoid" id="A0A804HZE2"/>
<feature type="compositionally biased region" description="Acidic residues" evidence="1">
    <location>
        <begin position="67"/>
        <end position="96"/>
    </location>
</feature>
<protein>
    <submittedName>
        <fullName evidence="3">(wild Malaysian banana) hypothetical protein</fullName>
    </submittedName>
</protein>
<evidence type="ECO:0000256" key="1">
    <source>
        <dbReference type="SAM" id="MobiDB-lite"/>
    </source>
</evidence>
<dbReference type="Pfam" id="PF04488">
    <property type="entry name" value="Gly_transf_sug"/>
    <property type="match status" value="1"/>
</dbReference>
<evidence type="ECO:0000313" key="4">
    <source>
        <dbReference type="EnsemblPlants" id="Ma02_p05020.1"/>
    </source>
</evidence>
<dbReference type="EMBL" id="HG996467">
    <property type="protein sequence ID" value="CAG1861133.1"/>
    <property type="molecule type" value="Genomic_DNA"/>
</dbReference>
<dbReference type="InterPro" id="IPR007652">
    <property type="entry name" value="A1-4-GlycosylTfrase_dom"/>
</dbReference>
<dbReference type="OrthoDB" id="409543at2759"/>
<dbReference type="FunCoup" id="A0A804HZE2">
    <property type="interactions" value="3473"/>
</dbReference>
<proteinExistence type="predicted"/>
<evidence type="ECO:0000313" key="3">
    <source>
        <dbReference type="EMBL" id="CAG1861133.1"/>
    </source>
</evidence>
<dbReference type="Proteomes" id="UP000012960">
    <property type="component" value="Unplaced"/>
</dbReference>
<dbReference type="Gene3D" id="3.90.550.20">
    <property type="match status" value="1"/>
</dbReference>
<feature type="compositionally biased region" description="Acidic residues" evidence="1">
    <location>
        <begin position="104"/>
        <end position="117"/>
    </location>
</feature>
<accession>A0A804HZE2</accession>
<dbReference type="InterPro" id="IPR007577">
    <property type="entry name" value="GlycoTrfase_DXD_sugar-bd_CS"/>
</dbReference>
<reference evidence="4" key="2">
    <citation type="submission" date="2021-05" db="UniProtKB">
        <authorList>
            <consortium name="EnsemblPlants"/>
        </authorList>
    </citation>
    <scope>IDENTIFICATION</scope>
    <source>
        <strain evidence="4">subsp. malaccensis</strain>
    </source>
</reference>
<feature type="compositionally biased region" description="Basic and acidic residues" evidence="1">
    <location>
        <begin position="278"/>
        <end position="315"/>
    </location>
</feature>
<name>A0A804HZE2_MUSAM</name>
<dbReference type="InterPro" id="IPR044789">
    <property type="entry name" value="Put_A1-4-GlycosylTfrase_plant"/>
</dbReference>
<feature type="region of interest" description="Disordered" evidence="1">
    <location>
        <begin position="46"/>
        <end position="120"/>
    </location>
</feature>
<dbReference type="PANTHER" id="PTHR47213">
    <property type="entry name" value="OS07G0567300 PROTEIN"/>
    <property type="match status" value="1"/>
</dbReference>
<reference evidence="3" key="1">
    <citation type="submission" date="2021-03" db="EMBL/GenBank/DDBJ databases">
        <authorList>
            <consortium name="Genoscope - CEA"/>
            <person name="William W."/>
        </authorList>
    </citation>
    <scope>NUCLEOTIDE SEQUENCE</scope>
    <source>
        <strain evidence="3">Doubled-haploid Pahang</strain>
    </source>
</reference>
<dbReference type="EnsemblPlants" id="Ma02_t05020.1">
    <property type="protein sequence ID" value="Ma02_p05020.1"/>
    <property type="gene ID" value="Ma02_g05020"/>
</dbReference>
<dbReference type="AlphaFoldDB" id="A0A804HZE2"/>
<sequence>MLRHARRRSGYGPQFCAAAAALLLLVSLSVLHSRLSSAPSSFPLRLGLPSVLPRRAPSDRDPAALFDDADDNALNETAAEDDRIDELDVLEEEEEMDRGRSAQEEEEGDADEQDPDEPAVTRTLSSGLFWDHALGVARRRFGQLEQDPRGDRFLDSYDARHFRTKTAFGSDDQPVDEDVRLKLDSIRRIEDALLLKAGSGDSPLREGWARWLEGKGNFLRRDRMLRSNLELLNPKNHPLLQDPDGPGLATLTQGDRMVQRVLLKEMESIPFNVGGGGEAKRADGRRKLEVENTRRQEEIPDGQRKRTTSEEEEGRVHADGRRWGYFPGIDAHLTFTDFMEQFLDSRRCKIRVFMVWNSPPWTYGVRHQRGLESLLHHHWDACVVVFSETMELNFFEDFVKDGFRVAVAMPNLDELLKDTPAHIFSSVWFEWRKTLHYPIHYSELLRLAALYKYGGIYLDSDIIVLNPLHSLKNFVSIEDNTGGNSVFNGAVMAFEKNSSLMLECLNEYYSTYDDTLLRWNGADLMTRVIKRISDKAGKSSLQLDIKMEPQFAFHPISSINITRYFAEPADQFERAEQDDLLKRMLNESITFHFWNGMTSALVPEPNSLMERLLNQYCLHCLDVL</sequence>
<organism evidence="4 5">
    <name type="scientific">Musa acuminata subsp. malaccensis</name>
    <name type="common">Wild banana</name>
    <name type="synonym">Musa malaccensis</name>
    <dbReference type="NCBI Taxonomy" id="214687"/>
    <lineage>
        <taxon>Eukaryota</taxon>
        <taxon>Viridiplantae</taxon>
        <taxon>Streptophyta</taxon>
        <taxon>Embryophyta</taxon>
        <taxon>Tracheophyta</taxon>
        <taxon>Spermatophyta</taxon>
        <taxon>Magnoliopsida</taxon>
        <taxon>Liliopsida</taxon>
        <taxon>Zingiberales</taxon>
        <taxon>Musaceae</taxon>
        <taxon>Musa</taxon>
    </lineage>
</organism>
<evidence type="ECO:0000259" key="2">
    <source>
        <dbReference type="Pfam" id="PF04572"/>
    </source>
</evidence>
<feature type="domain" description="Alpha 1,4-glycosyltransferase" evidence="2">
    <location>
        <begin position="493"/>
        <end position="623"/>
    </location>
</feature>
<keyword evidence="5" id="KW-1185">Reference proteome</keyword>
<dbReference type="Gramene" id="Ma02_t05020.1">
    <property type="protein sequence ID" value="Ma02_p05020.1"/>
    <property type="gene ID" value="Ma02_g05020"/>
</dbReference>
<dbReference type="Pfam" id="PF04572">
    <property type="entry name" value="Gb3_synth"/>
    <property type="match status" value="1"/>
</dbReference>
<feature type="region of interest" description="Disordered" evidence="1">
    <location>
        <begin position="273"/>
        <end position="315"/>
    </location>
</feature>
<dbReference type="OMA" id="YPIHYSE"/>
<evidence type="ECO:0000313" key="5">
    <source>
        <dbReference type="Proteomes" id="UP000012960"/>
    </source>
</evidence>
<gene>
    <name evidence="3" type="ORF">GSMUA_60270.1</name>
</gene>
<dbReference type="PANTHER" id="PTHR47213:SF1">
    <property type="entry name" value="OS07G0567300 PROTEIN"/>
    <property type="match status" value="1"/>
</dbReference>
<dbReference type="InterPro" id="IPR029044">
    <property type="entry name" value="Nucleotide-diphossugar_trans"/>
</dbReference>